<name>S0APS5_FERAC</name>
<dbReference type="Gene3D" id="1.20.120.520">
    <property type="entry name" value="nmb1532 protein domain like"/>
    <property type="match status" value="1"/>
</dbReference>
<dbReference type="Pfam" id="PF01814">
    <property type="entry name" value="Hemerythrin"/>
    <property type="match status" value="1"/>
</dbReference>
<keyword evidence="3" id="KW-1185">Reference proteome</keyword>
<evidence type="ECO:0000313" key="3">
    <source>
        <dbReference type="Proteomes" id="UP000014660"/>
    </source>
</evidence>
<proteinExistence type="predicted"/>
<dbReference type="AlphaFoldDB" id="S0APS5"/>
<dbReference type="Proteomes" id="UP000014660">
    <property type="component" value="Chromosome"/>
</dbReference>
<dbReference type="KEGG" id="fac:FACI_IFERC01G0085"/>
<organism evidence="2 3">
    <name type="scientific">Ferroplasma acidarmanus Fer1</name>
    <dbReference type="NCBI Taxonomy" id="333146"/>
    <lineage>
        <taxon>Archaea</taxon>
        <taxon>Methanobacteriati</taxon>
        <taxon>Thermoplasmatota</taxon>
        <taxon>Thermoplasmata</taxon>
        <taxon>Thermoplasmatales</taxon>
        <taxon>Ferroplasmaceae</taxon>
        <taxon>Ferroplasma</taxon>
    </lineage>
</organism>
<reference evidence="2 3" key="1">
    <citation type="journal article" date="2007" name="Proc. Natl. Acad. Sci. U.S.A.">
        <title>Genome dynamics in a natural archaeal population.</title>
        <authorList>
            <person name="Allen E.E."/>
            <person name="Tyson G.W."/>
            <person name="Whitaker R.J."/>
            <person name="Detter J.C."/>
            <person name="Richardson P.M."/>
            <person name="Banfield J.F."/>
        </authorList>
    </citation>
    <scope>NUCLEOTIDE SEQUENCE [LARGE SCALE GENOMIC DNA]</scope>
    <source>
        <strain evidence="3">fer1</strain>
    </source>
</reference>
<accession>S0APS5</accession>
<dbReference type="InterPro" id="IPR012312">
    <property type="entry name" value="Hemerythrin-like"/>
</dbReference>
<dbReference type="EMBL" id="CP004145">
    <property type="protein sequence ID" value="AGO60065.1"/>
    <property type="molecule type" value="Genomic_DNA"/>
</dbReference>
<sequence>MVWCNTITFIVPVECILMDTVELLMVEHSGIRIIAYNNILQKGSAELIDFNKFLLNIHVNIEETVVFPLLKENDSSTSKLISTLIADHKLIETLFNNLYKWKLSENPLFNVRLPLFYKTLTEHNSNEEILLFSRWKNINQEQQDIAMKNAHEIILSNDVENYAKETGISKEMMDYIFI</sequence>
<dbReference type="HOGENOM" id="CLU_1507325_0_0_2"/>
<feature type="domain" description="Hemerythrin-like" evidence="1">
    <location>
        <begin position="21"/>
        <end position="133"/>
    </location>
</feature>
<evidence type="ECO:0000313" key="2">
    <source>
        <dbReference type="EMBL" id="AGO60065.1"/>
    </source>
</evidence>
<gene>
    <name evidence="2" type="ORF">FACI_IFERC00001G0085</name>
</gene>
<protein>
    <recommendedName>
        <fullName evidence="1">Hemerythrin-like domain-containing protein</fullName>
    </recommendedName>
</protein>
<evidence type="ECO:0000259" key="1">
    <source>
        <dbReference type="Pfam" id="PF01814"/>
    </source>
</evidence>